<dbReference type="AlphaFoldDB" id="B3ELD3"/>
<dbReference type="InterPro" id="IPR007221">
    <property type="entry name" value="MreC"/>
</dbReference>
<organism evidence="8">
    <name type="scientific">Chlorobium phaeobacteroides (strain BS1)</name>
    <dbReference type="NCBI Taxonomy" id="331678"/>
    <lineage>
        <taxon>Bacteria</taxon>
        <taxon>Pseudomonadati</taxon>
        <taxon>Chlorobiota</taxon>
        <taxon>Chlorobiia</taxon>
        <taxon>Chlorobiales</taxon>
        <taxon>Chlorobiaceae</taxon>
        <taxon>Chlorobium/Pelodictyon group</taxon>
        <taxon>Chlorobium</taxon>
    </lineage>
</organism>
<feature type="region of interest" description="Disordered" evidence="5">
    <location>
        <begin position="264"/>
        <end position="285"/>
    </location>
</feature>
<comment type="similarity">
    <text evidence="1">Belongs to the MreC family.</text>
</comment>
<dbReference type="InterPro" id="IPR055342">
    <property type="entry name" value="MreC_beta-barrel_core"/>
</dbReference>
<accession>B3ELD3</accession>
<feature type="domain" description="Rod shape-determining protein MreC beta-barrel core" evidence="7">
    <location>
        <begin position="113"/>
        <end position="259"/>
    </location>
</feature>
<keyword evidence="6" id="KW-1133">Transmembrane helix</keyword>
<evidence type="ECO:0000256" key="3">
    <source>
        <dbReference type="ARBA" id="ARBA00022960"/>
    </source>
</evidence>
<dbReference type="eggNOG" id="COG1792">
    <property type="taxonomic scope" value="Bacteria"/>
</dbReference>
<keyword evidence="3" id="KW-0133">Cell shape</keyword>
<evidence type="ECO:0000256" key="6">
    <source>
        <dbReference type="SAM" id="Phobius"/>
    </source>
</evidence>
<dbReference type="Gene3D" id="2.40.10.340">
    <property type="entry name" value="Rod shape-determining protein MreC, domain 1"/>
    <property type="match status" value="1"/>
</dbReference>
<dbReference type="HOGENOM" id="CLU_042663_5_1_10"/>
<dbReference type="KEGG" id="cpb:Cphamn1_1803"/>
<dbReference type="InterPro" id="IPR042177">
    <property type="entry name" value="Cell/Rod_1"/>
</dbReference>
<gene>
    <name evidence="8" type="ordered locus">Cphamn1_1803</name>
</gene>
<dbReference type="Gene3D" id="2.40.10.350">
    <property type="entry name" value="Rod shape-determining protein MreC, domain 2"/>
    <property type="match status" value="1"/>
</dbReference>
<evidence type="ECO:0000256" key="4">
    <source>
        <dbReference type="ARBA" id="ARBA00032089"/>
    </source>
</evidence>
<proteinExistence type="inferred from homology"/>
<dbReference type="PANTHER" id="PTHR34138">
    <property type="entry name" value="CELL SHAPE-DETERMINING PROTEIN MREC"/>
    <property type="match status" value="1"/>
</dbReference>
<dbReference type="InterPro" id="IPR042175">
    <property type="entry name" value="Cell/Rod_MreC_2"/>
</dbReference>
<keyword evidence="6" id="KW-0472">Membrane</keyword>
<feature type="transmembrane region" description="Helical" evidence="6">
    <location>
        <begin position="12"/>
        <end position="30"/>
    </location>
</feature>
<dbReference type="STRING" id="331678.Cphamn1_1803"/>
<evidence type="ECO:0000313" key="8">
    <source>
        <dbReference type="EMBL" id="ACE04721.1"/>
    </source>
</evidence>
<name>B3ELD3_CHLPB</name>
<dbReference type="NCBIfam" id="NF010532">
    <property type="entry name" value="PRK13922.9-3"/>
    <property type="match status" value="1"/>
</dbReference>
<dbReference type="PANTHER" id="PTHR34138:SF1">
    <property type="entry name" value="CELL SHAPE-DETERMINING PROTEIN MREC"/>
    <property type="match status" value="1"/>
</dbReference>
<feature type="compositionally biased region" description="Acidic residues" evidence="5">
    <location>
        <begin position="273"/>
        <end position="285"/>
    </location>
</feature>
<protein>
    <recommendedName>
        <fullName evidence="2">Cell shape-determining protein MreC</fullName>
    </recommendedName>
    <alternativeName>
        <fullName evidence="4">Cell shape protein MreC</fullName>
    </alternativeName>
</protein>
<evidence type="ECO:0000259" key="7">
    <source>
        <dbReference type="Pfam" id="PF04085"/>
    </source>
</evidence>
<evidence type="ECO:0000256" key="1">
    <source>
        <dbReference type="ARBA" id="ARBA00009369"/>
    </source>
</evidence>
<sequence>MLNFYKVFKNNNAYLLLLFYCSIAGLLIKFEQDYSLQNLLSRGIELRAGVSQRLSDIYRYLQLNDENEKLALQNSVLLAEIIEQGSVLRDSASINRTARFIDSSPISFIHARIVERRFNTNENLLIINAGIKQGVEVDMAVMTPEGLVGRVIQVSNNYAKVMPVIHAEFSVSVVSDSNSTQGILSWNGKQEQLAQMDYVPLSSSIGVNEKIHTADFSTFAIRGIPVGQVLNVEPDQKFYRVDVRLGADFSSLNRVLVVKKTTDPEKKSLMENTADEDQIPEEVQN</sequence>
<dbReference type="Pfam" id="PF04085">
    <property type="entry name" value="MreC"/>
    <property type="match status" value="1"/>
</dbReference>
<evidence type="ECO:0000256" key="2">
    <source>
        <dbReference type="ARBA" id="ARBA00013855"/>
    </source>
</evidence>
<keyword evidence="6" id="KW-0812">Transmembrane</keyword>
<evidence type="ECO:0000256" key="5">
    <source>
        <dbReference type="SAM" id="MobiDB-lite"/>
    </source>
</evidence>
<reference evidence="8" key="1">
    <citation type="submission" date="2008-06" db="EMBL/GenBank/DDBJ databases">
        <title>Complete sequence of Chlorobium phaeobacteroides BS1.</title>
        <authorList>
            <consortium name="US DOE Joint Genome Institute"/>
            <person name="Lucas S."/>
            <person name="Copeland A."/>
            <person name="Lapidus A."/>
            <person name="Glavina del Rio T."/>
            <person name="Dalin E."/>
            <person name="Tice H."/>
            <person name="Bruce D."/>
            <person name="Goodwin L."/>
            <person name="Pitluck S."/>
            <person name="Schmutz J."/>
            <person name="Larimer F."/>
            <person name="Land M."/>
            <person name="Hauser L."/>
            <person name="Kyrpides N."/>
            <person name="Ovchinnikova G."/>
            <person name="Li T."/>
            <person name="Liu Z."/>
            <person name="Zhao F."/>
            <person name="Overmann J."/>
            <person name="Bryant D.A."/>
            <person name="Richardson P."/>
        </authorList>
    </citation>
    <scope>NUCLEOTIDE SEQUENCE [LARGE SCALE GENOMIC DNA]</scope>
    <source>
        <strain evidence="8">BS1</strain>
    </source>
</reference>
<dbReference type="GO" id="GO:0005886">
    <property type="term" value="C:plasma membrane"/>
    <property type="evidence" value="ECO:0007669"/>
    <property type="project" value="TreeGrafter"/>
</dbReference>
<dbReference type="GO" id="GO:0008360">
    <property type="term" value="P:regulation of cell shape"/>
    <property type="evidence" value="ECO:0007669"/>
    <property type="project" value="UniProtKB-KW"/>
</dbReference>
<dbReference type="EMBL" id="CP001101">
    <property type="protein sequence ID" value="ACE04721.1"/>
    <property type="molecule type" value="Genomic_DNA"/>
</dbReference>
<dbReference type="OrthoDB" id="9811827at2"/>